<dbReference type="EMBL" id="LR824034">
    <property type="protein sequence ID" value="CAD0207114.1"/>
    <property type="molecule type" value="Genomic_DNA"/>
</dbReference>
<reference evidence="1" key="1">
    <citation type="submission" date="2021-12" db="EMBL/GenBank/DDBJ databases">
        <authorList>
            <person name="King R."/>
        </authorList>
    </citation>
    <scope>NUCLEOTIDE SEQUENCE</scope>
</reference>
<proteinExistence type="predicted"/>
<accession>A0A9N8L6H0</accession>
<evidence type="ECO:0000313" key="2">
    <source>
        <dbReference type="Proteomes" id="UP001154114"/>
    </source>
</evidence>
<protein>
    <submittedName>
        <fullName evidence="1">Uncharacterized protein</fullName>
    </submittedName>
</protein>
<organism evidence="1 2">
    <name type="scientific">Chrysodeixis includens</name>
    <name type="common">Soybean looper</name>
    <name type="synonym">Pseudoplusia includens</name>
    <dbReference type="NCBI Taxonomy" id="689277"/>
    <lineage>
        <taxon>Eukaryota</taxon>
        <taxon>Metazoa</taxon>
        <taxon>Ecdysozoa</taxon>
        <taxon>Arthropoda</taxon>
        <taxon>Hexapoda</taxon>
        <taxon>Insecta</taxon>
        <taxon>Pterygota</taxon>
        <taxon>Neoptera</taxon>
        <taxon>Endopterygota</taxon>
        <taxon>Lepidoptera</taxon>
        <taxon>Glossata</taxon>
        <taxon>Ditrysia</taxon>
        <taxon>Noctuoidea</taxon>
        <taxon>Noctuidae</taxon>
        <taxon>Plusiinae</taxon>
        <taxon>Chrysodeixis</taxon>
    </lineage>
</organism>
<dbReference type="Proteomes" id="UP001154114">
    <property type="component" value="Chromosome 31"/>
</dbReference>
<keyword evidence="2" id="KW-1185">Reference proteome</keyword>
<evidence type="ECO:0000313" key="1">
    <source>
        <dbReference type="EMBL" id="CAD0207114.1"/>
    </source>
</evidence>
<dbReference type="AlphaFoldDB" id="A0A9N8L6H0"/>
<dbReference type="OrthoDB" id="7398642at2759"/>
<gene>
    <name evidence="1" type="ORF">CINC_LOCUS10092</name>
</gene>
<sequence length="612" mass="70332">MAFSLRKMFSNISYFSKTGDQSSPEEEIKEQPRRYVIREPSENIVIIRTEPDSTSKPLATSLNLPESVKKFAAKKGSLSDTDLLNINDETRSRRGRPKALKLDIKKASQSMTDCFTQTDSPNAENTPKHVHLDVKGAELFTQKFKALNFSQSFDFEMSSDSEQELDIESLSECSEPDFSTKEELKGTIKMCRKVESSCDTEIIQSPTPESFGDVELERSEEQRMELLYSFEVRFQRFEAVLKKILSEFQFHIDVCKLFNERFVVTSRPGSNILNIPKDYGEVHCVNTVNRDTPTEYWNIVMQKEDVYTKKKFRTIIESVQQTLNTFYNECLPLQKEKPKKLIKRSNTFELHKGKRMHKTIKISNKKRFKHFDYPDHREAFLHLFNMETDEDTHQSEADKSCVCQCHVSLDQSDSGLTTKTENSNQSITSSIGNFSLDSTTLSAYSESLDLVISYNSFEDSSLFCSLLQKPAIERITFYVQVHSIQLKPQTIASYDGKDGITFYCPACESTDNEEDGLLKHILSQKHCEKIHFLYKTAYIKKCVSAGKEIQPSTVLNPMTMYRDDNKIVCFGDAMYACSLCFENLIVGESILMGHCAEPIHIQRKEKMYEILE</sequence>
<name>A0A9N8L6H0_CHRIL</name>